<evidence type="ECO:0000259" key="2">
    <source>
        <dbReference type="PROSITE" id="PS51202"/>
    </source>
</evidence>
<feature type="domain" description="RCK N-terminal" evidence="1">
    <location>
        <begin position="10"/>
        <end position="126"/>
    </location>
</feature>
<evidence type="ECO:0000313" key="4">
    <source>
        <dbReference type="Proteomes" id="UP000009134"/>
    </source>
</evidence>
<reference evidence="4" key="1">
    <citation type="submission" date="2006-01" db="EMBL/GenBank/DDBJ databases">
        <title>Complete sequence of Novosphingobium aromaticivorans DSM 12444.</title>
        <authorList>
            <consortium name="US DOE Joint Genome Institute"/>
            <person name="Copeland A."/>
            <person name="Lucas S."/>
            <person name="Lapidus A."/>
            <person name="Barry K."/>
            <person name="Detter J.C."/>
            <person name="Glavina T."/>
            <person name="Hammon N."/>
            <person name="Israni S."/>
            <person name="Pitluck S."/>
            <person name="Chain P."/>
            <person name="Malfatti S."/>
            <person name="Shin M."/>
            <person name="Vergez L."/>
            <person name="Schmutz J."/>
            <person name="Larimer F."/>
            <person name="Land M."/>
            <person name="Kyrpides N."/>
            <person name="Ivanova N."/>
            <person name="Fredrickson J."/>
            <person name="Balkwill D."/>
            <person name="Romine M.F."/>
            <person name="Richardson P."/>
        </authorList>
    </citation>
    <scope>NUCLEOTIDE SEQUENCE [LARGE SCALE GENOMIC DNA]</scope>
    <source>
        <strain evidence="4">ATCC 700278 / DSM 12444 / CCUG 56034 / CIP 105152 / NBRC 16084 / F199</strain>
    </source>
</reference>
<dbReference type="KEGG" id="nar:Saro_0398"/>
<accession>Q2GBC7</accession>
<dbReference type="EMBL" id="CP000248">
    <property type="protein sequence ID" value="ABD24846.1"/>
    <property type="molecule type" value="Genomic_DNA"/>
</dbReference>
<dbReference type="PANTHER" id="PTHR43833:SF7">
    <property type="entry name" value="KTR SYSTEM POTASSIUM UPTAKE PROTEIN C"/>
    <property type="match status" value="1"/>
</dbReference>
<dbReference type="Pfam" id="PF02254">
    <property type="entry name" value="TrkA_N"/>
    <property type="match status" value="1"/>
</dbReference>
<dbReference type="Proteomes" id="UP000009134">
    <property type="component" value="Chromosome"/>
</dbReference>
<sequence length="224" mass="24342">MARNPNRNRAETVLVIGLGRFGTAVASSLIRMGHEVLGVDEDLSRVQETADRLTHVLQADCTSPEALRQIGIADFKTAVIAIGGDIEASILTALAVIEAGVQTIWAKATNERHGKILKSIGVQNVIYPEARMGQMVAHILTGKMMDFVELDNDFAMVKTRTPGELVGLTLEQAQVRQRHGVTIVGVKRPNEIFTYAQATTTLAEGDLLIILGEVERVERFAAQT</sequence>
<feature type="domain" description="RCK C-terminal" evidence="2">
    <location>
        <begin position="142"/>
        <end position="224"/>
    </location>
</feature>
<dbReference type="Pfam" id="PF02080">
    <property type="entry name" value="TrkA_C"/>
    <property type="match status" value="1"/>
</dbReference>
<protein>
    <submittedName>
        <fullName evidence="3">TrkA-N</fullName>
    </submittedName>
</protein>
<dbReference type="PANTHER" id="PTHR43833">
    <property type="entry name" value="POTASSIUM CHANNEL PROTEIN 2-RELATED-RELATED"/>
    <property type="match status" value="1"/>
</dbReference>
<organism evidence="3 4">
    <name type="scientific">Novosphingobium aromaticivorans (strain ATCC 700278 / DSM 12444 / CCUG 56034 / CIP 105152 / NBRC 16084 / F199)</name>
    <dbReference type="NCBI Taxonomy" id="279238"/>
    <lineage>
        <taxon>Bacteria</taxon>
        <taxon>Pseudomonadati</taxon>
        <taxon>Pseudomonadota</taxon>
        <taxon>Alphaproteobacteria</taxon>
        <taxon>Sphingomonadales</taxon>
        <taxon>Sphingomonadaceae</taxon>
        <taxon>Novosphingobium</taxon>
    </lineage>
</organism>
<dbReference type="InterPro" id="IPR036291">
    <property type="entry name" value="NAD(P)-bd_dom_sf"/>
</dbReference>
<dbReference type="STRING" id="279238.Saro_0398"/>
<dbReference type="AlphaFoldDB" id="Q2GBC7"/>
<dbReference type="SUPFAM" id="SSF116726">
    <property type="entry name" value="TrkA C-terminal domain-like"/>
    <property type="match status" value="1"/>
</dbReference>
<dbReference type="Gene3D" id="3.40.50.720">
    <property type="entry name" value="NAD(P)-binding Rossmann-like Domain"/>
    <property type="match status" value="1"/>
</dbReference>
<dbReference type="GO" id="GO:0006813">
    <property type="term" value="P:potassium ion transport"/>
    <property type="evidence" value="ECO:0007669"/>
    <property type="project" value="InterPro"/>
</dbReference>
<dbReference type="InterPro" id="IPR036721">
    <property type="entry name" value="RCK_C_sf"/>
</dbReference>
<dbReference type="PROSITE" id="PS51201">
    <property type="entry name" value="RCK_N"/>
    <property type="match status" value="1"/>
</dbReference>
<dbReference type="GO" id="GO:0008324">
    <property type="term" value="F:monoatomic cation transmembrane transporter activity"/>
    <property type="evidence" value="ECO:0007669"/>
    <property type="project" value="InterPro"/>
</dbReference>
<dbReference type="PROSITE" id="PS51202">
    <property type="entry name" value="RCK_C"/>
    <property type="match status" value="1"/>
</dbReference>
<dbReference type="InterPro" id="IPR050721">
    <property type="entry name" value="Trk_Ktr_HKT_K-transport"/>
</dbReference>
<dbReference type="InterPro" id="IPR003148">
    <property type="entry name" value="RCK_N"/>
</dbReference>
<proteinExistence type="predicted"/>
<gene>
    <name evidence="3" type="ordered locus">Saro_0398</name>
</gene>
<dbReference type="HOGENOM" id="CLU_046525_3_1_5"/>
<name>Q2GBC7_NOVAD</name>
<dbReference type="Gene3D" id="3.30.70.1450">
    <property type="entry name" value="Regulator of K+ conductance, C-terminal domain"/>
    <property type="match status" value="1"/>
</dbReference>
<evidence type="ECO:0000259" key="1">
    <source>
        <dbReference type="PROSITE" id="PS51201"/>
    </source>
</evidence>
<dbReference type="InterPro" id="IPR006037">
    <property type="entry name" value="RCK_C"/>
</dbReference>
<dbReference type="eggNOG" id="COG0569">
    <property type="taxonomic scope" value="Bacteria"/>
</dbReference>
<dbReference type="RefSeq" id="WP_011444060.1">
    <property type="nucleotide sequence ID" value="NC_007794.1"/>
</dbReference>
<evidence type="ECO:0000313" key="3">
    <source>
        <dbReference type="EMBL" id="ABD24846.1"/>
    </source>
</evidence>
<keyword evidence="4" id="KW-1185">Reference proteome</keyword>
<dbReference type="SUPFAM" id="SSF51735">
    <property type="entry name" value="NAD(P)-binding Rossmann-fold domains"/>
    <property type="match status" value="1"/>
</dbReference>